<reference evidence="3 4" key="1">
    <citation type="submission" date="2023-03" db="EMBL/GenBank/DDBJ databases">
        <title>Genome sequence of Lichtheimia ornata CBS 291.66.</title>
        <authorList>
            <person name="Mohabir J.T."/>
            <person name="Shea T.P."/>
            <person name="Kurbessoian T."/>
            <person name="Berby B."/>
            <person name="Fontaine J."/>
            <person name="Livny J."/>
            <person name="Gnirke A."/>
            <person name="Stajich J.E."/>
            <person name="Cuomo C.A."/>
        </authorList>
    </citation>
    <scope>NUCLEOTIDE SEQUENCE [LARGE SCALE GENOMIC DNA]</scope>
    <source>
        <strain evidence="3">CBS 291.66</strain>
    </source>
</reference>
<dbReference type="EMBL" id="JARTCD010000019">
    <property type="protein sequence ID" value="KAJ8659287.1"/>
    <property type="molecule type" value="Genomic_DNA"/>
</dbReference>
<dbReference type="GO" id="GO:0045333">
    <property type="term" value="P:cellular respiration"/>
    <property type="evidence" value="ECO:0007669"/>
    <property type="project" value="TreeGrafter"/>
</dbReference>
<organism evidence="3 4">
    <name type="scientific">Lichtheimia ornata</name>
    <dbReference type="NCBI Taxonomy" id="688661"/>
    <lineage>
        <taxon>Eukaryota</taxon>
        <taxon>Fungi</taxon>
        <taxon>Fungi incertae sedis</taxon>
        <taxon>Mucoromycota</taxon>
        <taxon>Mucoromycotina</taxon>
        <taxon>Mucoromycetes</taxon>
        <taxon>Mucorales</taxon>
        <taxon>Lichtheimiaceae</taxon>
        <taxon>Lichtheimia</taxon>
    </lineage>
</organism>
<dbReference type="GeneID" id="83212414"/>
<dbReference type="Pfam" id="PF16860">
    <property type="entry name" value="CX9C"/>
    <property type="match status" value="2"/>
</dbReference>
<feature type="domain" description="IMS import disulfide relay-system CHCH-CHCH-like Cx9C" evidence="2">
    <location>
        <begin position="5"/>
        <end position="49"/>
    </location>
</feature>
<dbReference type="PANTHER" id="PTHR47106">
    <property type="entry name" value="COILED-COIL-HELIX-COILED-COIL-HELIX DOMAIN-CONTAINING PROTEIN 5"/>
    <property type="match status" value="1"/>
</dbReference>
<evidence type="ECO:0000313" key="3">
    <source>
        <dbReference type="EMBL" id="KAJ8659287.1"/>
    </source>
</evidence>
<feature type="region of interest" description="Disordered" evidence="1">
    <location>
        <begin position="98"/>
        <end position="120"/>
    </location>
</feature>
<evidence type="ECO:0000313" key="4">
    <source>
        <dbReference type="Proteomes" id="UP001234581"/>
    </source>
</evidence>
<sequence>MDDTLAQVQAKCALQLEMYQKCVGNYPDSWDKSCVQQRNALTKCSEEHVGILKYVKQHCTSQIKAYDECLSANQTEPEKCVAALRELYNCTEATSAAYRQQQSKNDGSDEKDKPSNTEKQ</sequence>
<feature type="compositionally biased region" description="Basic and acidic residues" evidence="1">
    <location>
        <begin position="106"/>
        <end position="120"/>
    </location>
</feature>
<evidence type="ECO:0000256" key="1">
    <source>
        <dbReference type="SAM" id="MobiDB-lite"/>
    </source>
</evidence>
<proteinExistence type="predicted"/>
<dbReference type="PROSITE" id="PS51808">
    <property type="entry name" value="CHCH"/>
    <property type="match status" value="1"/>
</dbReference>
<dbReference type="Proteomes" id="UP001234581">
    <property type="component" value="Unassembled WGS sequence"/>
</dbReference>
<comment type="caution">
    <text evidence="3">The sequence shown here is derived from an EMBL/GenBank/DDBJ whole genome shotgun (WGS) entry which is preliminary data.</text>
</comment>
<dbReference type="GO" id="GO:0005758">
    <property type="term" value="C:mitochondrial intermembrane space"/>
    <property type="evidence" value="ECO:0007669"/>
    <property type="project" value="TreeGrafter"/>
</dbReference>
<name>A0AAD7Y1V5_9FUNG</name>
<keyword evidence="4" id="KW-1185">Reference proteome</keyword>
<dbReference type="InterPro" id="IPR031731">
    <property type="entry name" value="CX9C"/>
</dbReference>
<evidence type="ECO:0000259" key="2">
    <source>
        <dbReference type="Pfam" id="PF16860"/>
    </source>
</evidence>
<dbReference type="InterPro" id="IPR052848">
    <property type="entry name" value="CHCH_domain-containing_protein"/>
</dbReference>
<protein>
    <recommendedName>
        <fullName evidence="2">IMS import disulfide relay-system CHCH-CHCH-like Cx9C domain-containing protein</fullName>
    </recommendedName>
</protein>
<gene>
    <name evidence="3" type="ORF">O0I10_005001</name>
</gene>
<dbReference type="RefSeq" id="XP_058344200.1">
    <property type="nucleotide sequence ID" value="XM_058485050.1"/>
</dbReference>
<dbReference type="AlphaFoldDB" id="A0AAD7Y1V5"/>
<dbReference type="PANTHER" id="PTHR47106:SF1">
    <property type="entry name" value="COILED-COIL-HELIX-COILED-COIL-HELIX DOMAIN-CONTAINING PROTEIN 5"/>
    <property type="match status" value="1"/>
</dbReference>
<dbReference type="Gene3D" id="1.10.287.2900">
    <property type="match status" value="2"/>
</dbReference>
<accession>A0AAD7Y1V5</accession>
<feature type="domain" description="IMS import disulfide relay-system CHCH-CHCH-like Cx9C" evidence="2">
    <location>
        <begin position="52"/>
        <end position="92"/>
    </location>
</feature>